<proteinExistence type="predicted"/>
<evidence type="ECO:0000313" key="3">
    <source>
        <dbReference type="Proteomes" id="UP000693981"/>
    </source>
</evidence>
<gene>
    <name evidence="2" type="ORF">PHYBOEH_001753</name>
</gene>
<keyword evidence="3" id="KW-1185">Reference proteome</keyword>
<name>A0A8T1X5H1_9STRA</name>
<protein>
    <submittedName>
        <fullName evidence="2">Uncharacterized protein</fullName>
    </submittedName>
</protein>
<evidence type="ECO:0000256" key="1">
    <source>
        <dbReference type="SAM" id="MobiDB-lite"/>
    </source>
</evidence>
<comment type="caution">
    <text evidence="2">The sequence shown here is derived from an EMBL/GenBank/DDBJ whole genome shotgun (WGS) entry which is preliminary data.</text>
</comment>
<dbReference type="OrthoDB" id="93649at2759"/>
<feature type="compositionally biased region" description="Basic and acidic residues" evidence="1">
    <location>
        <begin position="622"/>
        <end position="631"/>
    </location>
</feature>
<evidence type="ECO:0000313" key="2">
    <source>
        <dbReference type="EMBL" id="KAG7401337.1"/>
    </source>
</evidence>
<feature type="region of interest" description="Disordered" evidence="1">
    <location>
        <begin position="604"/>
        <end position="631"/>
    </location>
</feature>
<reference evidence="2" key="1">
    <citation type="submission" date="2021-02" db="EMBL/GenBank/DDBJ databases">
        <authorList>
            <person name="Palmer J.M."/>
        </authorList>
    </citation>
    <scope>NUCLEOTIDE SEQUENCE</scope>
    <source>
        <strain evidence="2">SCRP23</strain>
    </source>
</reference>
<dbReference type="Proteomes" id="UP000693981">
    <property type="component" value="Unassembled WGS sequence"/>
</dbReference>
<feature type="compositionally biased region" description="Acidic residues" evidence="1">
    <location>
        <begin position="609"/>
        <end position="621"/>
    </location>
</feature>
<sequence length="631" mass="72530">MENLPLSLFSHVVAFAVSDFSEELVPTKRRLPRDSLRTLALVSKLWCVSIRELCAHFQLSTLTLKLHTASRRELLEMRRKVAERGRQVTDLRVSMGTFSAFGEHFRQNLRLPTDVDALELGWDAFVAQLPNLRRLDLSEMPLSGPFVKAVVQAATKHCVDLEALILPGKEDHELRVGAEVDALLDAVYKGLERWSSVGNRRKLRQLTVPTVNEVQRFQSCKWFFKNVVTFCPQVEYLDGYKQSLCEMERLTCQDAWPLALEDWEKFNAACTNLREFNWVVAPFADPYFRVFGEHTKPQLTKLIFCVNMMWDWPQYFVECDKAAGLLSGHNIVPIDRPGYGYHATDASPALRGCPSLTEIEIALHHPLEEDELEDPFNRERLYFPDDDMVNMEIFSDRFWETLASQCPLITRIALWEVVEGQTGDISPIFSFTNRGFIALAQLKYLEFMELRPVNCTGNGIFEFLDRLSDEFTGQRTFEICVGGGVVGTQLLFYEAVMSLLTRVADTLPRNLRLVDRKFVLRLKNYCLGYAEKDWSVDYLKRLRRLVAQVKETHPALRVRITCQGFNGNSFKSMIELGLYPSFAEPSPWYGWDDEESDRDVVFVNRGGVPDEDEDDGPPVEAFDEREVPWQL</sequence>
<organism evidence="2 3">
    <name type="scientific">Phytophthora boehmeriae</name>
    <dbReference type="NCBI Taxonomy" id="109152"/>
    <lineage>
        <taxon>Eukaryota</taxon>
        <taxon>Sar</taxon>
        <taxon>Stramenopiles</taxon>
        <taxon>Oomycota</taxon>
        <taxon>Peronosporomycetes</taxon>
        <taxon>Peronosporales</taxon>
        <taxon>Peronosporaceae</taxon>
        <taxon>Phytophthora</taxon>
    </lineage>
</organism>
<dbReference type="EMBL" id="JAGDFL010000014">
    <property type="protein sequence ID" value="KAG7401337.1"/>
    <property type="molecule type" value="Genomic_DNA"/>
</dbReference>
<dbReference type="AlphaFoldDB" id="A0A8T1X5H1"/>
<accession>A0A8T1X5H1</accession>